<gene>
    <name evidence="2" type="ORF">MM415A00178_0049</name>
    <name evidence="1" type="ORF">MM415B00368_0049</name>
    <name evidence="3" type="ORF">TM448B02585_0005</name>
</gene>
<evidence type="ECO:0000313" key="1">
    <source>
        <dbReference type="EMBL" id="QJA66014.1"/>
    </source>
</evidence>
<reference evidence="1" key="1">
    <citation type="submission" date="2020-03" db="EMBL/GenBank/DDBJ databases">
        <title>The deep terrestrial virosphere.</title>
        <authorList>
            <person name="Holmfeldt K."/>
            <person name="Nilsson E."/>
            <person name="Simone D."/>
            <person name="Lopez-Fernandez M."/>
            <person name="Wu X."/>
            <person name="de Brujin I."/>
            <person name="Lundin D."/>
            <person name="Andersson A."/>
            <person name="Bertilsson S."/>
            <person name="Dopson M."/>
        </authorList>
    </citation>
    <scope>NUCLEOTIDE SEQUENCE</scope>
    <source>
        <strain evidence="2">MM415A00178</strain>
        <strain evidence="1">MM415B00368</strain>
        <strain evidence="3">TM448B02585</strain>
    </source>
</reference>
<evidence type="ECO:0000313" key="3">
    <source>
        <dbReference type="EMBL" id="QJI01500.1"/>
    </source>
</evidence>
<dbReference type="EMBL" id="MT142532">
    <property type="protein sequence ID" value="QJA84639.1"/>
    <property type="molecule type" value="Genomic_DNA"/>
</dbReference>
<name>A0A6M3J8H7_9ZZZZ</name>
<dbReference type="EMBL" id="MT141547">
    <property type="protein sequence ID" value="QJA66014.1"/>
    <property type="molecule type" value="Genomic_DNA"/>
</dbReference>
<organism evidence="1">
    <name type="scientific">viral metagenome</name>
    <dbReference type="NCBI Taxonomy" id="1070528"/>
    <lineage>
        <taxon>unclassified sequences</taxon>
        <taxon>metagenomes</taxon>
        <taxon>organismal metagenomes</taxon>
    </lineage>
</organism>
<accession>A0A6M3J8H7</accession>
<protein>
    <submittedName>
        <fullName evidence="1">Uncharacterized protein</fullName>
    </submittedName>
</protein>
<evidence type="ECO:0000313" key="2">
    <source>
        <dbReference type="EMBL" id="QJA84639.1"/>
    </source>
</evidence>
<dbReference type="AlphaFoldDB" id="A0A6M3J8H7"/>
<proteinExistence type="predicted"/>
<sequence>MALDKAGFIAGLEGDLTTIFENLTGQTAMQKATAIATAIANNADTFVKTGLVTVSTQVGPADAGLQVTTGLGAPTGAPVIPPAPLTGTGSIA</sequence>
<dbReference type="EMBL" id="MT144928">
    <property type="protein sequence ID" value="QJI01500.1"/>
    <property type="molecule type" value="Genomic_DNA"/>
</dbReference>